<evidence type="ECO:0000313" key="2">
    <source>
        <dbReference type="Proteomes" id="UP000789702"/>
    </source>
</evidence>
<reference evidence="1" key="1">
    <citation type="submission" date="2021-06" db="EMBL/GenBank/DDBJ databases">
        <authorList>
            <person name="Kallberg Y."/>
            <person name="Tangrot J."/>
            <person name="Rosling A."/>
        </authorList>
    </citation>
    <scope>NUCLEOTIDE SEQUENCE</scope>
    <source>
        <strain evidence="1">IL203A</strain>
    </source>
</reference>
<proteinExistence type="predicted"/>
<dbReference type="EMBL" id="CAJVPU010004203">
    <property type="protein sequence ID" value="CAG8529406.1"/>
    <property type="molecule type" value="Genomic_DNA"/>
</dbReference>
<organism evidence="1 2">
    <name type="scientific">Dentiscutata heterogama</name>
    <dbReference type="NCBI Taxonomy" id="1316150"/>
    <lineage>
        <taxon>Eukaryota</taxon>
        <taxon>Fungi</taxon>
        <taxon>Fungi incertae sedis</taxon>
        <taxon>Mucoromycota</taxon>
        <taxon>Glomeromycotina</taxon>
        <taxon>Glomeromycetes</taxon>
        <taxon>Diversisporales</taxon>
        <taxon>Gigasporaceae</taxon>
        <taxon>Dentiscutata</taxon>
    </lineage>
</organism>
<name>A0ACA9LHJ7_9GLOM</name>
<feature type="non-terminal residue" evidence="1">
    <location>
        <position position="1"/>
    </location>
</feature>
<sequence length="159" mass="18254">YSSSESTQNHNSRNGLNKKPDLKGYLGLENHNIEVFFVEVSSGPFESTIASIKHEEDDYKKLILFSKDAYNYIRENYSSDDSNWVSKIQTKIHKIIEEICINYTSDKEHNQSMEGILSDQELTNEELEDSFSEEDTSEDLTDSSEELSKCKNGSLIHNK</sequence>
<evidence type="ECO:0000313" key="1">
    <source>
        <dbReference type="EMBL" id="CAG8529406.1"/>
    </source>
</evidence>
<gene>
    <name evidence="1" type="ORF">DHETER_LOCUS4295</name>
</gene>
<protein>
    <submittedName>
        <fullName evidence="1">983_t:CDS:1</fullName>
    </submittedName>
</protein>
<dbReference type="Proteomes" id="UP000789702">
    <property type="component" value="Unassembled WGS sequence"/>
</dbReference>
<keyword evidence="2" id="KW-1185">Reference proteome</keyword>
<comment type="caution">
    <text evidence="1">The sequence shown here is derived from an EMBL/GenBank/DDBJ whole genome shotgun (WGS) entry which is preliminary data.</text>
</comment>
<accession>A0ACA9LHJ7</accession>